<feature type="region of interest" description="Disordered" evidence="5">
    <location>
        <begin position="172"/>
        <end position="209"/>
    </location>
</feature>
<dbReference type="GeneID" id="66115602"/>
<feature type="compositionally biased region" description="Basic residues" evidence="5">
    <location>
        <begin position="22"/>
        <end position="31"/>
    </location>
</feature>
<dbReference type="OrthoDB" id="5836119at2759"/>
<feature type="compositionally biased region" description="Polar residues" evidence="5">
    <location>
        <begin position="1"/>
        <end position="19"/>
    </location>
</feature>
<gene>
    <name evidence="6" type="primary">RPC53</name>
    <name evidence="6" type="ORF">KQ657_002228</name>
</gene>
<dbReference type="Pfam" id="PF05132">
    <property type="entry name" value="RNA_pol_Rpc4"/>
    <property type="match status" value="1"/>
</dbReference>
<comment type="caution">
    <text evidence="6">The sequence shown here is derived from an EMBL/GenBank/DDBJ whole genome shotgun (WGS) entry which is preliminary data.</text>
</comment>
<sequence length="435" mass="48063">MSQRLDSLNGKKASSTPSKPSLKFKPKVVARKTKEERDKDAPVVKQETSRNSSNRGRGSTRGRGRGGGGRANYAGTSLVTAGPLAQGTVSLGVSTNSMGFKVHRESGPSVSPTPEFLSNLKLKDPSQLQRSYSPESQGEEADDDDENENDVTRINMNREYRFADEETVLFPVRPTRKESTPTILLSRESTVDPYSREPSAPPVPPESGEIKVKQEDDINTFNFLGTQYSTLEPVIPLSRDPSDETSKLLSDHNLILKLVTKQLKTLSTEEEEHQSPQHSEDYILLQMPKLLPQFEPPQPKPQPPHDEHVIVKQEEKPSDVEEKQQQHEDQKPKKKSKQKGKLATDVSTLSGQIGQLNIHKSGKISVTMGDGIMFNVSKGTQSQFLQELCMIELGPDPSSSEADVEMLDENGVKVIGKTLRLGSITDKVILTPNFS</sequence>
<feature type="region of interest" description="Disordered" evidence="5">
    <location>
        <begin position="314"/>
        <end position="346"/>
    </location>
</feature>
<name>A0A9P8AKH1_9ASCO</name>
<feature type="compositionally biased region" description="Acidic residues" evidence="5">
    <location>
        <begin position="137"/>
        <end position="149"/>
    </location>
</feature>
<evidence type="ECO:0000256" key="4">
    <source>
        <dbReference type="ARBA" id="ARBA00023242"/>
    </source>
</evidence>
<proteinExistence type="predicted"/>
<keyword evidence="2" id="KW-0240">DNA-directed RNA polymerase</keyword>
<evidence type="ECO:0000313" key="6">
    <source>
        <dbReference type="EMBL" id="KAG7195843.1"/>
    </source>
</evidence>
<dbReference type="GO" id="GO:0005666">
    <property type="term" value="C:RNA polymerase III complex"/>
    <property type="evidence" value="ECO:0007669"/>
    <property type="project" value="InterPro"/>
</dbReference>
<dbReference type="Proteomes" id="UP000790833">
    <property type="component" value="Unassembled WGS sequence"/>
</dbReference>
<dbReference type="PANTHER" id="PTHR13408">
    <property type="entry name" value="DNA-DIRECTED RNA POLYMERASE III"/>
    <property type="match status" value="1"/>
</dbReference>
<dbReference type="GO" id="GO:0042797">
    <property type="term" value="P:tRNA transcription by RNA polymerase III"/>
    <property type="evidence" value="ECO:0007669"/>
    <property type="project" value="TreeGrafter"/>
</dbReference>
<dbReference type="GO" id="GO:0003677">
    <property type="term" value="F:DNA binding"/>
    <property type="evidence" value="ECO:0007669"/>
    <property type="project" value="InterPro"/>
</dbReference>
<keyword evidence="4" id="KW-0539">Nucleus</keyword>
<reference evidence="6" key="1">
    <citation type="submission" date="2021-03" db="EMBL/GenBank/DDBJ databases">
        <authorList>
            <person name="Palmer J.M."/>
        </authorList>
    </citation>
    <scope>NUCLEOTIDE SEQUENCE</scope>
    <source>
        <strain evidence="6">ARV_011</strain>
    </source>
</reference>
<evidence type="ECO:0000256" key="3">
    <source>
        <dbReference type="ARBA" id="ARBA00023163"/>
    </source>
</evidence>
<evidence type="ECO:0000313" key="7">
    <source>
        <dbReference type="Proteomes" id="UP000790833"/>
    </source>
</evidence>
<dbReference type="RefSeq" id="XP_043051388.1">
    <property type="nucleotide sequence ID" value="XM_043193000.1"/>
</dbReference>
<dbReference type="AlphaFoldDB" id="A0A9P8AKH1"/>
<feature type="compositionally biased region" description="Polar residues" evidence="5">
    <location>
        <begin position="126"/>
        <end position="136"/>
    </location>
</feature>
<protein>
    <submittedName>
        <fullName evidence="6">RNA polymerase III subunit C53</fullName>
    </submittedName>
</protein>
<organism evidence="6 7">
    <name type="scientific">Scheffersomyces spartinae</name>
    <dbReference type="NCBI Taxonomy" id="45513"/>
    <lineage>
        <taxon>Eukaryota</taxon>
        <taxon>Fungi</taxon>
        <taxon>Dikarya</taxon>
        <taxon>Ascomycota</taxon>
        <taxon>Saccharomycotina</taxon>
        <taxon>Pichiomycetes</taxon>
        <taxon>Debaryomycetaceae</taxon>
        <taxon>Scheffersomyces</taxon>
    </lineage>
</organism>
<dbReference type="PANTHER" id="PTHR13408:SF0">
    <property type="entry name" value="DNA-DIRECTED RNA POLYMERASE III SUBUNIT RPC4"/>
    <property type="match status" value="1"/>
</dbReference>
<evidence type="ECO:0000256" key="1">
    <source>
        <dbReference type="ARBA" id="ARBA00004123"/>
    </source>
</evidence>
<dbReference type="EMBL" id="JAHMUF010000002">
    <property type="protein sequence ID" value="KAG7195843.1"/>
    <property type="molecule type" value="Genomic_DNA"/>
</dbReference>
<dbReference type="InterPro" id="IPR007811">
    <property type="entry name" value="RPC4"/>
</dbReference>
<feature type="compositionally biased region" description="Basic and acidic residues" evidence="5">
    <location>
        <begin position="32"/>
        <end position="42"/>
    </location>
</feature>
<evidence type="ECO:0000256" key="5">
    <source>
        <dbReference type="SAM" id="MobiDB-lite"/>
    </source>
</evidence>
<evidence type="ECO:0000256" key="2">
    <source>
        <dbReference type="ARBA" id="ARBA00022478"/>
    </source>
</evidence>
<keyword evidence="3" id="KW-0804">Transcription</keyword>
<keyword evidence="7" id="KW-1185">Reference proteome</keyword>
<comment type="subcellular location">
    <subcellularLocation>
        <location evidence="1">Nucleus</location>
    </subcellularLocation>
</comment>
<feature type="region of interest" description="Disordered" evidence="5">
    <location>
        <begin position="99"/>
        <end position="158"/>
    </location>
</feature>
<feature type="region of interest" description="Disordered" evidence="5">
    <location>
        <begin position="1"/>
        <end position="75"/>
    </location>
</feature>
<feature type="compositionally biased region" description="Basic and acidic residues" evidence="5">
    <location>
        <begin position="314"/>
        <end position="331"/>
    </location>
</feature>
<accession>A0A9P8AKH1</accession>